<keyword evidence="1" id="KW-0472">Membrane</keyword>
<comment type="caution">
    <text evidence="2">The sequence shown here is derived from an EMBL/GenBank/DDBJ whole genome shotgun (WGS) entry which is preliminary data.</text>
</comment>
<keyword evidence="1" id="KW-1133">Transmembrane helix</keyword>
<evidence type="ECO:0000313" key="3">
    <source>
        <dbReference type="Proteomes" id="UP001386955"/>
    </source>
</evidence>
<evidence type="ECO:0008006" key="4">
    <source>
        <dbReference type="Google" id="ProtNLM"/>
    </source>
</evidence>
<organism evidence="2 3">
    <name type="scientific">Psophocarpus tetragonolobus</name>
    <name type="common">Winged bean</name>
    <name type="synonym">Dolichos tetragonolobus</name>
    <dbReference type="NCBI Taxonomy" id="3891"/>
    <lineage>
        <taxon>Eukaryota</taxon>
        <taxon>Viridiplantae</taxon>
        <taxon>Streptophyta</taxon>
        <taxon>Embryophyta</taxon>
        <taxon>Tracheophyta</taxon>
        <taxon>Spermatophyta</taxon>
        <taxon>Magnoliopsida</taxon>
        <taxon>eudicotyledons</taxon>
        <taxon>Gunneridae</taxon>
        <taxon>Pentapetalae</taxon>
        <taxon>rosids</taxon>
        <taxon>fabids</taxon>
        <taxon>Fabales</taxon>
        <taxon>Fabaceae</taxon>
        <taxon>Papilionoideae</taxon>
        <taxon>50 kb inversion clade</taxon>
        <taxon>NPAAA clade</taxon>
        <taxon>indigoferoid/millettioid clade</taxon>
        <taxon>Phaseoleae</taxon>
        <taxon>Psophocarpus</taxon>
    </lineage>
</organism>
<sequence>MKTTTKPLQGASEPITLHHSFPPYFIYFPHLPLRLSHSISIVRFSVLAFHIQERKFLALLNLSKIDFFFFSTFFSSCFALLAYKLTPPPLHFSFIHFVFPFALSFFSFILFS</sequence>
<reference evidence="2 3" key="1">
    <citation type="submission" date="2024-01" db="EMBL/GenBank/DDBJ databases">
        <title>The genomes of 5 underutilized Papilionoideae crops provide insights into root nodulation and disease resistanc.</title>
        <authorList>
            <person name="Jiang F."/>
        </authorList>
    </citation>
    <scope>NUCLEOTIDE SEQUENCE [LARGE SCALE GENOMIC DNA]</scope>
    <source>
        <strain evidence="2">DUOXIRENSHENG_FW03</strain>
        <tissue evidence="2">Leaves</tissue>
    </source>
</reference>
<protein>
    <recommendedName>
        <fullName evidence="4">Transmembrane protein</fullName>
    </recommendedName>
</protein>
<keyword evidence="1" id="KW-0812">Transmembrane</keyword>
<feature type="transmembrane region" description="Helical" evidence="1">
    <location>
        <begin position="92"/>
        <end position="111"/>
    </location>
</feature>
<keyword evidence="3" id="KW-1185">Reference proteome</keyword>
<proteinExistence type="predicted"/>
<dbReference type="EMBL" id="JAYMYS010000001">
    <property type="protein sequence ID" value="KAK7411817.1"/>
    <property type="molecule type" value="Genomic_DNA"/>
</dbReference>
<accession>A0AAN9T409</accession>
<feature type="transmembrane region" description="Helical" evidence="1">
    <location>
        <begin position="67"/>
        <end position="86"/>
    </location>
</feature>
<evidence type="ECO:0000256" key="1">
    <source>
        <dbReference type="SAM" id="Phobius"/>
    </source>
</evidence>
<dbReference type="Proteomes" id="UP001386955">
    <property type="component" value="Unassembled WGS sequence"/>
</dbReference>
<name>A0AAN9T409_PSOTE</name>
<evidence type="ECO:0000313" key="2">
    <source>
        <dbReference type="EMBL" id="KAK7411817.1"/>
    </source>
</evidence>
<dbReference type="AlphaFoldDB" id="A0AAN9T409"/>
<gene>
    <name evidence="2" type="ORF">VNO78_03258</name>
</gene>